<comment type="caution">
    <text evidence="2">The sequence shown here is derived from an EMBL/GenBank/DDBJ whole genome shotgun (WGS) entry which is preliminary data.</text>
</comment>
<dbReference type="Proteomes" id="UP000029389">
    <property type="component" value="Unassembled WGS sequence"/>
</dbReference>
<gene>
    <name evidence="2" type="ORF">DJ93_3595</name>
</gene>
<evidence type="ECO:0000313" key="2">
    <source>
        <dbReference type="EMBL" id="KFN01481.1"/>
    </source>
</evidence>
<dbReference type="RefSeq" id="WP_052109582.1">
    <property type="nucleotide sequence ID" value="NZ_JMQC01000008.1"/>
</dbReference>
<name>A0A090ZAZ8_9BACI</name>
<reference evidence="2 3" key="1">
    <citation type="submission" date="2014-04" db="EMBL/GenBank/DDBJ databases">
        <authorList>
            <person name="Bishop-Lilly K.A."/>
            <person name="Broomall S.M."/>
            <person name="Chain P.S."/>
            <person name="Chertkov O."/>
            <person name="Coyne S.R."/>
            <person name="Daligault H.E."/>
            <person name="Davenport K.W."/>
            <person name="Erkkila T."/>
            <person name="Frey K.G."/>
            <person name="Gibbons H.S."/>
            <person name="Gu W."/>
            <person name="Jaissle J."/>
            <person name="Johnson S.L."/>
            <person name="Koroleva G.I."/>
            <person name="Ladner J.T."/>
            <person name="Lo C.-C."/>
            <person name="Minogue T.D."/>
            <person name="Munk C."/>
            <person name="Palacios G.F."/>
            <person name="Redden C.L."/>
            <person name="Rosenzweig C.N."/>
            <person name="Scholz M.B."/>
            <person name="Teshima H."/>
            <person name="Xu Y."/>
        </authorList>
    </citation>
    <scope>NUCLEOTIDE SEQUENCE [LARGE SCALE GENOMIC DNA]</scope>
    <source>
        <strain evidence="2 3">BHP</strain>
    </source>
</reference>
<protein>
    <submittedName>
        <fullName evidence="2">Uncharacterized protein</fullName>
    </submittedName>
</protein>
<proteinExistence type="predicted"/>
<keyword evidence="1" id="KW-0472">Membrane</keyword>
<organism evidence="2 3">
    <name type="scientific">Bacillus clarus</name>
    <dbReference type="NCBI Taxonomy" id="2338372"/>
    <lineage>
        <taxon>Bacteria</taxon>
        <taxon>Bacillati</taxon>
        <taxon>Bacillota</taxon>
        <taxon>Bacilli</taxon>
        <taxon>Bacillales</taxon>
        <taxon>Bacillaceae</taxon>
        <taxon>Bacillus</taxon>
        <taxon>Bacillus cereus group</taxon>
    </lineage>
</organism>
<accession>A0A090ZAZ8</accession>
<dbReference type="AlphaFoldDB" id="A0A090ZAZ8"/>
<feature type="transmembrane region" description="Helical" evidence="1">
    <location>
        <begin position="25"/>
        <end position="43"/>
    </location>
</feature>
<dbReference type="EMBL" id="JMQC01000008">
    <property type="protein sequence ID" value="KFN01481.1"/>
    <property type="molecule type" value="Genomic_DNA"/>
</dbReference>
<sequence length="93" mass="10798">MYCPVVDSIVFPEYHLFSSGSYKESVIFLLLFVGVRIVIGLVLEEIVKRIAKKYVKNEENQVAFHKTFEKVMGALVLFYESYYLFCSNEASIR</sequence>
<dbReference type="PATRIC" id="fig|1405.8.peg.3699"/>
<keyword evidence="1" id="KW-1133">Transmembrane helix</keyword>
<evidence type="ECO:0000313" key="3">
    <source>
        <dbReference type="Proteomes" id="UP000029389"/>
    </source>
</evidence>
<keyword evidence="1" id="KW-0812">Transmembrane</keyword>
<evidence type="ECO:0000256" key="1">
    <source>
        <dbReference type="SAM" id="Phobius"/>
    </source>
</evidence>